<dbReference type="Proteomes" id="UP000664859">
    <property type="component" value="Unassembled WGS sequence"/>
</dbReference>
<keyword evidence="2" id="KW-1185">Reference proteome</keyword>
<organism evidence="1 2">
    <name type="scientific">Tribonema minus</name>
    <dbReference type="NCBI Taxonomy" id="303371"/>
    <lineage>
        <taxon>Eukaryota</taxon>
        <taxon>Sar</taxon>
        <taxon>Stramenopiles</taxon>
        <taxon>Ochrophyta</taxon>
        <taxon>PX clade</taxon>
        <taxon>Xanthophyceae</taxon>
        <taxon>Tribonematales</taxon>
        <taxon>Tribonemataceae</taxon>
        <taxon>Tribonema</taxon>
    </lineage>
</organism>
<evidence type="ECO:0000313" key="1">
    <source>
        <dbReference type="EMBL" id="KAG5191153.1"/>
    </source>
</evidence>
<comment type="caution">
    <text evidence="1">The sequence shown here is derived from an EMBL/GenBank/DDBJ whole genome shotgun (WGS) entry which is preliminary data.</text>
</comment>
<sequence>MTAAAAAAMAATAPRAAAWFDAQGRAITRMAIRLRADDLPHTCITGSSEGQAASLSAQACAALEAQALVTDPAYLRTHFALLLSL</sequence>
<accession>A0A836CMX4</accession>
<gene>
    <name evidence="1" type="ORF">JKP88DRAFT_285475</name>
</gene>
<protein>
    <submittedName>
        <fullName evidence="1">Uncharacterized protein</fullName>
    </submittedName>
</protein>
<dbReference type="AlphaFoldDB" id="A0A836CMX4"/>
<proteinExistence type="predicted"/>
<reference evidence="1" key="1">
    <citation type="submission" date="2021-02" db="EMBL/GenBank/DDBJ databases">
        <title>First Annotated Genome of the Yellow-green Alga Tribonema minus.</title>
        <authorList>
            <person name="Mahan K.M."/>
        </authorList>
    </citation>
    <scope>NUCLEOTIDE SEQUENCE</scope>
    <source>
        <strain evidence="1">UTEX B ZZ1240</strain>
    </source>
</reference>
<name>A0A836CMX4_9STRA</name>
<evidence type="ECO:0000313" key="2">
    <source>
        <dbReference type="Proteomes" id="UP000664859"/>
    </source>
</evidence>
<dbReference type="EMBL" id="JAFCMP010000023">
    <property type="protein sequence ID" value="KAG5191153.1"/>
    <property type="molecule type" value="Genomic_DNA"/>
</dbReference>